<feature type="compositionally biased region" description="Basic and acidic residues" evidence="6">
    <location>
        <begin position="785"/>
        <end position="794"/>
    </location>
</feature>
<dbReference type="InterPro" id="IPR003594">
    <property type="entry name" value="HATPase_dom"/>
</dbReference>
<evidence type="ECO:0000313" key="9">
    <source>
        <dbReference type="EMBL" id="TNV86806.1"/>
    </source>
</evidence>
<keyword evidence="5" id="KW-0418">Kinase</keyword>
<dbReference type="Proteomes" id="UP000785679">
    <property type="component" value="Unassembled WGS sequence"/>
</dbReference>
<dbReference type="GO" id="GO:0000155">
    <property type="term" value="F:phosphorelay sensor kinase activity"/>
    <property type="evidence" value="ECO:0007669"/>
    <property type="project" value="InterPro"/>
</dbReference>
<dbReference type="CDD" id="cd00082">
    <property type="entry name" value="HisKA"/>
    <property type="match status" value="1"/>
</dbReference>
<keyword evidence="4" id="KW-0808">Transferase</keyword>
<dbReference type="SUPFAM" id="SSF55874">
    <property type="entry name" value="ATPase domain of HSP90 chaperone/DNA topoisomerase II/histidine kinase"/>
    <property type="match status" value="1"/>
</dbReference>
<dbReference type="PROSITE" id="PS50109">
    <property type="entry name" value="HIS_KIN"/>
    <property type="match status" value="1"/>
</dbReference>
<dbReference type="GO" id="GO:0005886">
    <property type="term" value="C:plasma membrane"/>
    <property type="evidence" value="ECO:0007669"/>
    <property type="project" value="TreeGrafter"/>
</dbReference>
<name>A0A8J8P3L5_HALGN</name>
<feature type="domain" description="Histidine kinase" evidence="8">
    <location>
        <begin position="363"/>
        <end position="583"/>
    </location>
</feature>
<dbReference type="InterPro" id="IPR003661">
    <property type="entry name" value="HisK_dim/P_dom"/>
</dbReference>
<protein>
    <recommendedName>
        <fullName evidence="2">histidine kinase</fullName>
        <ecNumber evidence="2">2.7.13.3</ecNumber>
    </recommendedName>
</protein>
<evidence type="ECO:0000256" key="1">
    <source>
        <dbReference type="ARBA" id="ARBA00000085"/>
    </source>
</evidence>
<organism evidence="9 10">
    <name type="scientific">Halteria grandinella</name>
    <dbReference type="NCBI Taxonomy" id="5974"/>
    <lineage>
        <taxon>Eukaryota</taxon>
        <taxon>Sar</taxon>
        <taxon>Alveolata</taxon>
        <taxon>Ciliophora</taxon>
        <taxon>Intramacronucleata</taxon>
        <taxon>Spirotrichea</taxon>
        <taxon>Stichotrichia</taxon>
        <taxon>Sporadotrichida</taxon>
        <taxon>Halteriidae</taxon>
        <taxon>Halteria</taxon>
    </lineage>
</organism>
<evidence type="ECO:0000256" key="6">
    <source>
        <dbReference type="SAM" id="MobiDB-lite"/>
    </source>
</evidence>
<dbReference type="InterPro" id="IPR005467">
    <property type="entry name" value="His_kinase_dom"/>
</dbReference>
<dbReference type="InterPro" id="IPR036097">
    <property type="entry name" value="HisK_dim/P_sf"/>
</dbReference>
<keyword evidence="3" id="KW-0597">Phosphoprotein</keyword>
<evidence type="ECO:0000256" key="7">
    <source>
        <dbReference type="SAM" id="Phobius"/>
    </source>
</evidence>
<dbReference type="EMBL" id="RRYP01000823">
    <property type="protein sequence ID" value="TNV86806.1"/>
    <property type="molecule type" value="Genomic_DNA"/>
</dbReference>
<dbReference type="EC" id="2.7.13.3" evidence="2"/>
<keyword evidence="7" id="KW-0812">Transmembrane</keyword>
<dbReference type="InterPro" id="IPR036890">
    <property type="entry name" value="HATPase_C_sf"/>
</dbReference>
<comment type="caution">
    <text evidence="9">The sequence shown here is derived from an EMBL/GenBank/DDBJ whole genome shotgun (WGS) entry which is preliminary data.</text>
</comment>
<evidence type="ECO:0000256" key="4">
    <source>
        <dbReference type="ARBA" id="ARBA00022679"/>
    </source>
</evidence>
<dbReference type="Gene3D" id="1.10.287.130">
    <property type="match status" value="1"/>
</dbReference>
<dbReference type="SUPFAM" id="SSF47384">
    <property type="entry name" value="Homodimeric domain of signal transducing histidine kinase"/>
    <property type="match status" value="1"/>
</dbReference>
<dbReference type="PANTHER" id="PTHR43047">
    <property type="entry name" value="TWO-COMPONENT HISTIDINE PROTEIN KINASE"/>
    <property type="match status" value="1"/>
</dbReference>
<dbReference type="PANTHER" id="PTHR43047:SF72">
    <property type="entry name" value="OSMOSENSING HISTIDINE PROTEIN KINASE SLN1"/>
    <property type="match status" value="1"/>
</dbReference>
<gene>
    <name evidence="9" type="ORF">FGO68_gene15757</name>
</gene>
<keyword evidence="7" id="KW-0472">Membrane</keyword>
<dbReference type="OrthoDB" id="60033at2759"/>
<evidence type="ECO:0000256" key="3">
    <source>
        <dbReference type="ARBA" id="ARBA00022553"/>
    </source>
</evidence>
<feature type="region of interest" description="Disordered" evidence="6">
    <location>
        <begin position="748"/>
        <end position="794"/>
    </location>
</feature>
<sequence>MPVRDGSSSPFDLSRFSLSVTVAFVFTYFFARALHQIVRQRFINQRKQKQLLQLFENLINSHHDGILITAGDKILLHNNRVSKIFDANNAVGSTGQEEQDSDQMPFNQVSPVSKSLQFEHESYEVLLDQKSSEVSQPQSVKDFSALAQIDINPKAKKQSVLKPSDYVHLKREKIIRGLKATILEQDKDADSYLRFGLSLQSDQTPKTQKREVSESKSSESQTFMSIWAYINDDQKAVRKQQTDAHQRIMRKRDSIRAFISNIAGKINNQTSSSNDNVDDSNSPGAKSVVNGKFFITSSDLSKNNAIQGQNEEESSRTKLQVFKRNIQTGGHQITITTVRDMSFYHELQKQKNITNLQSIAFASAAHEFRNPLNAIVSSLELLYPMIDHQHGSQYFNIAKSCSNLMLYLVRDILDFSQLQQKSFLLSMAPTSLTTIVEQCLEALSFKALEKGITLSYGCEQTCSFESIITDENRVKQILINLISNAIKYTQRGSVKVLASIPPNGEDIVHIQIADTGVGMTQEQLSKLFIPYTKILSNRKLNAEGVGLGLAVSKNIAHALGGDITVQSIVGRGTTFTLILPYKLAEQTDTHRNHEQNIEGHPRQLSNLSIGKRSLHTAKFRQSSTFSANLLPTEGQHETINNRDEAFPFYDWVNRNFKTNVKDNERESGPTLRTRKLASFVIDSNLSNLESSGQSITGSQERTLSDHNAILVSEESEVNQKKNRVGLSQIVIEPLDPKENIKYQQNDLNMNPSRTEEETAKQHTPTSECSARGSDQAKLQRGRYRQGNERKRCSP</sequence>
<dbReference type="SMART" id="SM00388">
    <property type="entry name" value="HisKA"/>
    <property type="match status" value="1"/>
</dbReference>
<dbReference type="Pfam" id="PF02518">
    <property type="entry name" value="HATPase_c"/>
    <property type="match status" value="1"/>
</dbReference>
<reference evidence="9" key="1">
    <citation type="submission" date="2019-06" db="EMBL/GenBank/DDBJ databases">
        <authorList>
            <person name="Zheng W."/>
        </authorList>
    </citation>
    <scope>NUCLEOTIDE SEQUENCE</scope>
    <source>
        <strain evidence="9">QDHG01</strain>
    </source>
</reference>
<dbReference type="SMART" id="SM00387">
    <property type="entry name" value="HATPase_c"/>
    <property type="match status" value="1"/>
</dbReference>
<evidence type="ECO:0000313" key="10">
    <source>
        <dbReference type="Proteomes" id="UP000785679"/>
    </source>
</evidence>
<dbReference type="InterPro" id="IPR004358">
    <property type="entry name" value="Sig_transdc_His_kin-like_C"/>
</dbReference>
<keyword evidence="7" id="KW-1133">Transmembrane helix</keyword>
<proteinExistence type="predicted"/>
<dbReference type="AlphaFoldDB" id="A0A8J8P3L5"/>
<dbReference type="Gene3D" id="3.30.565.10">
    <property type="entry name" value="Histidine kinase-like ATPase, C-terminal domain"/>
    <property type="match status" value="1"/>
</dbReference>
<feature type="transmembrane region" description="Helical" evidence="7">
    <location>
        <begin position="13"/>
        <end position="31"/>
    </location>
</feature>
<dbReference type="GO" id="GO:0009927">
    <property type="term" value="F:histidine phosphotransfer kinase activity"/>
    <property type="evidence" value="ECO:0007669"/>
    <property type="project" value="TreeGrafter"/>
</dbReference>
<accession>A0A8J8P3L5</accession>
<comment type="catalytic activity">
    <reaction evidence="1">
        <text>ATP + protein L-histidine = ADP + protein N-phospho-L-histidine.</text>
        <dbReference type="EC" id="2.7.13.3"/>
    </reaction>
</comment>
<evidence type="ECO:0000256" key="5">
    <source>
        <dbReference type="ARBA" id="ARBA00022777"/>
    </source>
</evidence>
<dbReference type="PRINTS" id="PR00344">
    <property type="entry name" value="BCTRLSENSOR"/>
</dbReference>
<evidence type="ECO:0000259" key="8">
    <source>
        <dbReference type="PROSITE" id="PS50109"/>
    </source>
</evidence>
<evidence type="ECO:0000256" key="2">
    <source>
        <dbReference type="ARBA" id="ARBA00012438"/>
    </source>
</evidence>
<keyword evidence="10" id="KW-1185">Reference proteome</keyword>
<dbReference type="Pfam" id="PF00512">
    <property type="entry name" value="HisKA"/>
    <property type="match status" value="1"/>
</dbReference>